<dbReference type="RefSeq" id="WP_175423469.1">
    <property type="nucleotide sequence ID" value="NZ_CP040709.1"/>
</dbReference>
<comment type="caution">
    <text evidence="1">The sequence shown here is derived from an EMBL/GenBank/DDBJ whole genome shotgun (WGS) entry which is preliminary data.</text>
</comment>
<name>A0A840S7K6_9BURK</name>
<evidence type="ECO:0000313" key="1">
    <source>
        <dbReference type="EMBL" id="MBB5205592.1"/>
    </source>
</evidence>
<dbReference type="Pfam" id="PF10094">
    <property type="entry name" value="DUF2332"/>
    <property type="match status" value="1"/>
</dbReference>
<dbReference type="Proteomes" id="UP000554837">
    <property type="component" value="Unassembled WGS sequence"/>
</dbReference>
<dbReference type="AlphaFoldDB" id="A0A840S7K6"/>
<gene>
    <name evidence="1" type="ORF">HNQ51_002919</name>
</gene>
<evidence type="ECO:0008006" key="3">
    <source>
        <dbReference type="Google" id="ProtNLM"/>
    </source>
</evidence>
<organism evidence="1 2">
    <name type="scientific">Inhella inkyongensis</name>
    <dbReference type="NCBI Taxonomy" id="392593"/>
    <lineage>
        <taxon>Bacteria</taxon>
        <taxon>Pseudomonadati</taxon>
        <taxon>Pseudomonadota</taxon>
        <taxon>Betaproteobacteria</taxon>
        <taxon>Burkholderiales</taxon>
        <taxon>Sphaerotilaceae</taxon>
        <taxon>Inhella</taxon>
    </lineage>
</organism>
<proteinExistence type="predicted"/>
<protein>
    <recommendedName>
        <fullName evidence="3">DUF2332 domain-containing protein</fullName>
    </recommendedName>
</protein>
<evidence type="ECO:0000313" key="2">
    <source>
        <dbReference type="Proteomes" id="UP000554837"/>
    </source>
</evidence>
<reference evidence="1 2" key="1">
    <citation type="submission" date="2020-08" db="EMBL/GenBank/DDBJ databases">
        <title>Genomic Encyclopedia of Type Strains, Phase IV (KMG-IV): sequencing the most valuable type-strain genomes for metagenomic binning, comparative biology and taxonomic classification.</title>
        <authorList>
            <person name="Goeker M."/>
        </authorList>
    </citation>
    <scope>NUCLEOTIDE SEQUENCE [LARGE SCALE GENOMIC DNA]</scope>
    <source>
        <strain evidence="1 2">DSM 23958</strain>
    </source>
</reference>
<sequence length="353" mass="38776">MPANTLSHADWSAKYLQFAAVECPDEPVYGAICRAIAADSELLALHDEIPPEQARPNLLLAALHDALLADPTLPLARYYPNLGGAQAPDAELPLHLRALALGPLRARIRQQLRSRATQTNEAGRCGPLRLALDALGAHHTELALFEFGASAGLNLGVDEDAVDYGSFRREPLSAGHRLNLHCDWRGGTPPAPSPWRLRARAGMDLAPIDAHDPDALRWLQACLWPHKRARHERLRQALDWAQTRGPRIQQHPDGLLALDDWRAELPPGVQPVLLTCWVLAYLQPEDRARFHQRALERVRAQGLWWICAESPGAQPLAAPTAPESAATLWSLHGPDGSQALLWSHAHGEWACAA</sequence>
<accession>A0A840S7K6</accession>
<dbReference type="InterPro" id="IPR011200">
    <property type="entry name" value="UCP012608"/>
</dbReference>
<keyword evidence="2" id="KW-1185">Reference proteome</keyword>
<dbReference type="EMBL" id="JACHHO010000005">
    <property type="protein sequence ID" value="MBB5205592.1"/>
    <property type="molecule type" value="Genomic_DNA"/>
</dbReference>